<dbReference type="PANTHER" id="PTHR33530:SF15">
    <property type="entry name" value="OS01G0147100 PROTEIN"/>
    <property type="match status" value="1"/>
</dbReference>
<keyword evidence="1" id="KW-0812">Transmembrane</keyword>
<evidence type="ECO:0000313" key="2">
    <source>
        <dbReference type="EMBL" id="KAF8649670.1"/>
    </source>
</evidence>
<accession>A0A835DUP1</accession>
<dbReference type="PANTHER" id="PTHR33530">
    <property type="entry name" value="OS01G0147100 PROTEIN"/>
    <property type="match status" value="1"/>
</dbReference>
<feature type="transmembrane region" description="Helical" evidence="1">
    <location>
        <begin position="21"/>
        <end position="42"/>
    </location>
</feature>
<dbReference type="Pfam" id="PF12442">
    <property type="entry name" value="DUF3681"/>
    <property type="match status" value="1"/>
</dbReference>
<feature type="transmembrane region" description="Helical" evidence="1">
    <location>
        <begin position="62"/>
        <end position="87"/>
    </location>
</feature>
<comment type="caution">
    <text evidence="2">The sequence shown here is derived from an EMBL/GenBank/DDBJ whole genome shotgun (WGS) entry which is preliminary data.</text>
</comment>
<dbReference type="AlphaFoldDB" id="A0A835DUP1"/>
<keyword evidence="1" id="KW-1133">Transmembrane helix</keyword>
<dbReference type="EMBL" id="JACEFO010002753">
    <property type="protein sequence ID" value="KAF8649670.1"/>
    <property type="molecule type" value="Genomic_DNA"/>
</dbReference>
<organism evidence="2 3">
    <name type="scientific">Digitaria exilis</name>
    <dbReference type="NCBI Taxonomy" id="1010633"/>
    <lineage>
        <taxon>Eukaryota</taxon>
        <taxon>Viridiplantae</taxon>
        <taxon>Streptophyta</taxon>
        <taxon>Embryophyta</taxon>
        <taxon>Tracheophyta</taxon>
        <taxon>Spermatophyta</taxon>
        <taxon>Magnoliopsida</taxon>
        <taxon>Liliopsida</taxon>
        <taxon>Poales</taxon>
        <taxon>Poaceae</taxon>
        <taxon>PACMAD clade</taxon>
        <taxon>Panicoideae</taxon>
        <taxon>Panicodae</taxon>
        <taxon>Paniceae</taxon>
        <taxon>Anthephorinae</taxon>
        <taxon>Digitaria</taxon>
    </lineage>
</organism>
<dbReference type="InterPro" id="IPR022149">
    <property type="entry name" value="DUF3681"/>
</dbReference>
<proteinExistence type="predicted"/>
<reference evidence="2" key="1">
    <citation type="submission" date="2020-07" db="EMBL/GenBank/DDBJ databases">
        <title>Genome sequence and genetic diversity analysis of an under-domesticated orphan crop, white fonio (Digitaria exilis).</title>
        <authorList>
            <person name="Bennetzen J.L."/>
            <person name="Chen S."/>
            <person name="Ma X."/>
            <person name="Wang X."/>
            <person name="Yssel A.E.J."/>
            <person name="Chaluvadi S.R."/>
            <person name="Johnson M."/>
            <person name="Gangashetty P."/>
            <person name="Hamidou F."/>
            <person name="Sanogo M.D."/>
            <person name="Zwaenepoel A."/>
            <person name="Wallace J."/>
            <person name="Van De Peer Y."/>
            <person name="Van Deynze A."/>
        </authorList>
    </citation>
    <scope>NUCLEOTIDE SEQUENCE</scope>
    <source>
        <tissue evidence="2">Leaves</tissue>
    </source>
</reference>
<sequence length="124" mass="12860">MDILVKIARAISDALRDPEKLPRALILCGIVEAAAALSLVFFRVPGGGLFLGHHHGDKQALVYVYYGVLGAVVAFGLGEASMGFWVSGDPVGRRAVGMTMLWVSVLPLVIIAGLAGGLSSAASK</sequence>
<protein>
    <submittedName>
        <fullName evidence="2">Uncharacterized protein</fullName>
    </submittedName>
</protein>
<name>A0A835DUP1_9POAL</name>
<dbReference type="Proteomes" id="UP000636709">
    <property type="component" value="Unassembled WGS sequence"/>
</dbReference>
<gene>
    <name evidence="2" type="ORF">HU200_064210</name>
</gene>
<evidence type="ECO:0000256" key="1">
    <source>
        <dbReference type="SAM" id="Phobius"/>
    </source>
</evidence>
<feature type="transmembrane region" description="Helical" evidence="1">
    <location>
        <begin position="99"/>
        <end position="122"/>
    </location>
</feature>
<keyword evidence="3" id="KW-1185">Reference proteome</keyword>
<evidence type="ECO:0000313" key="3">
    <source>
        <dbReference type="Proteomes" id="UP000636709"/>
    </source>
</evidence>
<keyword evidence="1" id="KW-0472">Membrane</keyword>
<dbReference type="OrthoDB" id="656960at2759"/>